<evidence type="ECO:0000313" key="2">
    <source>
        <dbReference type="Proteomes" id="UP000195609"/>
    </source>
</evidence>
<dbReference type="Proteomes" id="UP000195609">
    <property type="component" value="Chromosome"/>
</dbReference>
<protein>
    <submittedName>
        <fullName evidence="1">Uncharacterized protein</fullName>
    </submittedName>
</protein>
<organism evidence="1 2">
    <name type="scientific">Lacticaseibacillus casei</name>
    <name type="common">Lactobacillus casei</name>
    <dbReference type="NCBI Taxonomy" id="1582"/>
    <lineage>
        <taxon>Bacteria</taxon>
        <taxon>Bacillati</taxon>
        <taxon>Bacillota</taxon>
        <taxon>Bacilli</taxon>
        <taxon>Lactobacillales</taxon>
        <taxon>Lactobacillaceae</taxon>
        <taxon>Lacticaseibacillus</taxon>
    </lineage>
</organism>
<sequence length="59" mass="6542">MSAFLSRNFDSLILAINLVSDQLDELGARLRQRVHASMQKAAASFQVTAKMIEKLAATY</sequence>
<evidence type="ECO:0000313" key="1">
    <source>
        <dbReference type="EMBL" id="ARY92184.1"/>
    </source>
</evidence>
<accession>A0AAN1KEW6</accession>
<dbReference type="EMBL" id="CP017065">
    <property type="protein sequence ID" value="ARY92184.1"/>
    <property type="molecule type" value="Genomic_DNA"/>
</dbReference>
<name>A0AAN1KEW6_LACCA</name>
<dbReference type="AlphaFoldDB" id="A0AAN1KEW6"/>
<proteinExistence type="predicted"/>
<reference evidence="1 2" key="1">
    <citation type="journal article" date="2017" name="Front. Immunol.">
        <title>Complete Genome Sequence of Lactobacillus casei LC5, a Potential Probiotics for Atopic Dermatitis.</title>
        <authorList>
            <person name="Kang J."/>
            <person name="Chung W.H."/>
            <person name="Lim T.J."/>
            <person name="Whon T.W."/>
            <person name="Lim S."/>
            <person name="Nam Y.D."/>
        </authorList>
    </citation>
    <scope>NUCLEOTIDE SEQUENCE [LARGE SCALE GENOMIC DNA]</scope>
    <source>
        <strain evidence="1 2">LC5</strain>
    </source>
</reference>
<gene>
    <name evidence="1" type="ORF">BGL52_10640</name>
</gene>